<dbReference type="EMBL" id="CP042966">
    <property type="protein sequence ID" value="QEH05549.1"/>
    <property type="molecule type" value="Genomic_DNA"/>
</dbReference>
<dbReference type="Proteomes" id="UP000323483">
    <property type="component" value="Chromosome"/>
</dbReference>
<sequence>MIELPTRWWSMHIKFFLFTVLSLGSLWAAPAQKTPEQKGPQDVEVLAENVTKQGTLIHATNNVVLYSPKYLITADEAYYDTASGDLELFGNITMLEGVSYASRTGHTKLNLNTNIGVSDPLFFFDDETNVWIKCENAILNPETYVTQKSIVSSCNTQDPDWKIAFTSGEFNKESKWLHLYNPVFYANDVPVFYLPYFAFSTDTTRRTGLLQPEFGFGSSEGFYYMQPIFIAPAVDYDVELRPQMRTNRGEGMHGTYRFVDSAYSNGEITTGYFNEHSDYAEDENLNNSSHYGLHVMYDRSKLLSTQYDNLEDGLWLDINYLNDIDYYNTMTNETTSYDKLVTSRFNYYIKQDQDYYGVYARYDIDTSKISNDTTLQELPTLHYHHFTSPLVLDNLLYSIDYKAKNYTRDEGITGFQNEVDVPLTLYFSLLADYLHVSISENIYASHIAYGNDDTKENEWRYWRNYHKISLYTELAKPYDNFYHTMYIGLDHIIPSAEDESGMYYDKDFPTLNTLAKSTSLTLKEFFYNEDAEKKVSHKLKQIYYDDYEYKYGDLENDLKYHVSDKISLGHNLHFSHEYHKISRNQISINYADDLYSTSLRYTYQDAVYKENTIYKVEEDAAVDKDYSYVTFYADTKYFTHYNLFGSVNYDVKDDEFKGWSLGFKKSLKCWDYSIQYRDTTTPKLTSVGTDSVNKQGIMFMFNLYPMGSVSYDFSRESEQKVTN</sequence>
<keyword evidence="2" id="KW-1185">Reference proteome</keyword>
<evidence type="ECO:0000313" key="1">
    <source>
        <dbReference type="EMBL" id="QEH05549.1"/>
    </source>
</evidence>
<evidence type="ECO:0000313" key="2">
    <source>
        <dbReference type="Proteomes" id="UP000323483"/>
    </source>
</evidence>
<dbReference type="InterPro" id="IPR020889">
    <property type="entry name" value="LipoPS_assembly_LptD"/>
</dbReference>
<dbReference type="RefSeq" id="WP_038532987.1">
    <property type="nucleotide sequence ID" value="NZ_CP042966.1"/>
</dbReference>
<gene>
    <name evidence="1" type="ORF">SMN_0772</name>
</gene>
<protein>
    <submittedName>
        <fullName evidence="1">Organic solvent tolerance protein OstA</fullName>
    </submittedName>
</protein>
<organism evidence="1 2">
    <name type="scientific">Sulfurospirillum multivorans</name>
    <name type="common">Dehalospirillum multivorans</name>
    <dbReference type="NCBI Taxonomy" id="66821"/>
    <lineage>
        <taxon>Bacteria</taxon>
        <taxon>Pseudomonadati</taxon>
        <taxon>Campylobacterota</taxon>
        <taxon>Epsilonproteobacteria</taxon>
        <taxon>Campylobacterales</taxon>
        <taxon>Sulfurospirillaceae</taxon>
        <taxon>Sulfurospirillum</taxon>
    </lineage>
</organism>
<dbReference type="PANTHER" id="PTHR30189:SF1">
    <property type="entry name" value="LPS-ASSEMBLY PROTEIN LPTD"/>
    <property type="match status" value="1"/>
</dbReference>
<proteinExistence type="inferred from homology"/>
<accession>A0ABX5Z251</accession>
<reference evidence="1" key="1">
    <citation type="submission" date="2019-08" db="EMBL/GenBank/DDBJ databases">
        <title>Organohalide respiration in Sulfurospirillum species is regulated by a two-component system as unraveled by comparative genomics, and transcriptomics, and regulator binding studies.</title>
        <authorList>
            <person name="Goris T."/>
            <person name="Esken J."/>
            <person name="Gadkari J."/>
            <person name="Bischler T."/>
            <person name="Foerstner K."/>
            <person name="Sharma C.M."/>
            <person name="Diekert G."/>
            <person name="Schubert T."/>
        </authorList>
    </citation>
    <scope>NUCLEOTIDE SEQUENCE [LARGE SCALE GENOMIC DNA]</scope>
    <source>
        <strain evidence="1">N</strain>
    </source>
</reference>
<dbReference type="InterPro" id="IPR050218">
    <property type="entry name" value="LptD"/>
</dbReference>
<name>A0ABX5Z251_SULMU</name>
<dbReference type="PANTHER" id="PTHR30189">
    <property type="entry name" value="LPS-ASSEMBLY PROTEIN"/>
    <property type="match status" value="1"/>
</dbReference>
<dbReference type="HAMAP" id="MF_01411">
    <property type="entry name" value="LPS_assembly_LptD"/>
    <property type="match status" value="1"/>
</dbReference>